<reference evidence="4 5" key="1">
    <citation type="submission" date="2016-09" db="EMBL/GenBank/DDBJ databases">
        <authorList>
            <person name="Capua I."/>
            <person name="De Benedictis P."/>
            <person name="Joannis T."/>
            <person name="Lombin L.H."/>
            <person name="Cattoli G."/>
        </authorList>
    </citation>
    <scope>NUCLEOTIDE SEQUENCE [LARGE SCALE GENOMIC DNA]</scope>
    <source>
        <strain evidence="4 5">UB20</strain>
    </source>
</reference>
<feature type="domain" description="Cas10/Cmr2 second palm" evidence="3">
    <location>
        <begin position="224"/>
        <end position="367"/>
    </location>
</feature>
<dbReference type="RefSeq" id="WP_074449292.1">
    <property type="nucleotide sequence ID" value="NZ_FMMM01000014.1"/>
</dbReference>
<name>A0A1D3UCU6_TANFO</name>
<dbReference type="InterPro" id="IPR043128">
    <property type="entry name" value="Rev_trsase/Diguanyl_cyclase"/>
</dbReference>
<protein>
    <recommendedName>
        <fullName evidence="3">Cas10/Cmr2 second palm domain-containing protein</fullName>
    </recommendedName>
</protein>
<sequence length="521" mass="59592">MEKKTKYLYGAAVQGIQGFIFQTNKLREIVGASELVEEICTDMFVDLFPKVGVKYEDENCILHAAGNIKYIFDNEDECNKIVRVFPKMVAEFAPGITASQAVVKMEREFSEFKDAVGELEKRLRVQRNKPMRSATLGLMGIQRSRQTGLPVIPKPNDEGKNDLIDAGTWAKLYEIDKKENKVRKKTTLSLCKKAFCKTDEEKRQLKHDRVAYDIEKITQNNDWIAIIHADGNGLGQIVQAIGTDADKFKEFSENLDKATQMAAVKAYDSLKERIKENQFIPIRPIVLGGDDLTVICRADLALDYVTEFIKQFEEKTKFVVEYKDKLGFNHLTACAGIAYIKSSFPFYYGYALAEALCSKAKEDAKKDLEDGELAQSCLMFHKVQDSFTEDWDAIVKRELTPQEKISFEFGPYYVKEKRDETKWLVSDLTEKAKLLECKEGNAVKSHLRNWMSLLHDNPDMAVQKLERLKSMLPNNEIGNKLLKMVKDVTDNQCKRGDDKIVYPVYDILTIHTINTQKTKEE</sequence>
<evidence type="ECO:0000256" key="1">
    <source>
        <dbReference type="ARBA" id="ARBA00022741"/>
    </source>
</evidence>
<dbReference type="AlphaFoldDB" id="A0A1D3UCU6"/>
<dbReference type="GO" id="GO:0051607">
    <property type="term" value="P:defense response to virus"/>
    <property type="evidence" value="ECO:0007669"/>
    <property type="project" value="UniProtKB-KW"/>
</dbReference>
<keyword evidence="2" id="KW-0051">Antiviral defense</keyword>
<dbReference type="OrthoDB" id="442064at2"/>
<accession>A0A1D3UCU6</accession>
<evidence type="ECO:0000259" key="3">
    <source>
        <dbReference type="Pfam" id="PF22335"/>
    </source>
</evidence>
<dbReference type="EMBL" id="FMMM01000014">
    <property type="protein sequence ID" value="SCQ17940.1"/>
    <property type="molecule type" value="Genomic_DNA"/>
</dbReference>
<dbReference type="Gene3D" id="3.30.70.270">
    <property type="match status" value="1"/>
</dbReference>
<gene>
    <name evidence="4" type="ORF">TFUB20_00175</name>
</gene>
<evidence type="ECO:0000313" key="5">
    <source>
        <dbReference type="Proteomes" id="UP000182057"/>
    </source>
</evidence>
<dbReference type="Pfam" id="PF22335">
    <property type="entry name" value="Cas10-Cmr2_palm2"/>
    <property type="match status" value="1"/>
</dbReference>
<keyword evidence="1" id="KW-0547">Nucleotide-binding</keyword>
<dbReference type="InterPro" id="IPR054767">
    <property type="entry name" value="Cas10-Cmr2_palm2"/>
</dbReference>
<organism evidence="4 5">
    <name type="scientific">Tannerella forsythia</name>
    <name type="common">Bacteroides forsythus</name>
    <dbReference type="NCBI Taxonomy" id="28112"/>
    <lineage>
        <taxon>Bacteria</taxon>
        <taxon>Pseudomonadati</taxon>
        <taxon>Bacteroidota</taxon>
        <taxon>Bacteroidia</taxon>
        <taxon>Bacteroidales</taxon>
        <taxon>Tannerellaceae</taxon>
        <taxon>Tannerella</taxon>
    </lineage>
</organism>
<proteinExistence type="predicted"/>
<evidence type="ECO:0000313" key="4">
    <source>
        <dbReference type="EMBL" id="SCQ17940.1"/>
    </source>
</evidence>
<evidence type="ECO:0000256" key="2">
    <source>
        <dbReference type="ARBA" id="ARBA00023118"/>
    </source>
</evidence>
<dbReference type="Proteomes" id="UP000182057">
    <property type="component" value="Unassembled WGS sequence"/>
</dbReference>
<dbReference type="GO" id="GO:0000166">
    <property type="term" value="F:nucleotide binding"/>
    <property type="evidence" value="ECO:0007669"/>
    <property type="project" value="UniProtKB-KW"/>
</dbReference>